<organism evidence="2 3">
    <name type="scientific">Diploptera punctata</name>
    <name type="common">Pacific beetle cockroach</name>
    <dbReference type="NCBI Taxonomy" id="6984"/>
    <lineage>
        <taxon>Eukaryota</taxon>
        <taxon>Metazoa</taxon>
        <taxon>Ecdysozoa</taxon>
        <taxon>Arthropoda</taxon>
        <taxon>Hexapoda</taxon>
        <taxon>Insecta</taxon>
        <taxon>Pterygota</taxon>
        <taxon>Neoptera</taxon>
        <taxon>Polyneoptera</taxon>
        <taxon>Dictyoptera</taxon>
        <taxon>Blattodea</taxon>
        <taxon>Blaberoidea</taxon>
        <taxon>Blaberidae</taxon>
        <taxon>Diplopterinae</taxon>
        <taxon>Diploptera</taxon>
    </lineage>
</organism>
<evidence type="ECO:0000256" key="1">
    <source>
        <dbReference type="SAM" id="SignalP"/>
    </source>
</evidence>
<feature type="chain" id="PRO_5042186015" evidence="1">
    <location>
        <begin position="26"/>
        <end position="54"/>
    </location>
</feature>
<dbReference type="Proteomes" id="UP001233999">
    <property type="component" value="Unassembled WGS sequence"/>
</dbReference>
<name>A0AAD8AHR8_DIPPU</name>
<gene>
    <name evidence="2" type="ORF">L9F63_010116</name>
</gene>
<accession>A0AAD8AHR8</accession>
<reference evidence="2" key="2">
    <citation type="submission" date="2023-05" db="EMBL/GenBank/DDBJ databases">
        <authorList>
            <person name="Fouks B."/>
        </authorList>
    </citation>
    <scope>NUCLEOTIDE SEQUENCE</scope>
    <source>
        <strain evidence="2">Stay&amp;Tobe</strain>
        <tissue evidence="2">Testes</tissue>
    </source>
</reference>
<evidence type="ECO:0000313" key="2">
    <source>
        <dbReference type="EMBL" id="KAJ9599403.1"/>
    </source>
</evidence>
<feature type="non-terminal residue" evidence="2">
    <location>
        <position position="54"/>
    </location>
</feature>
<dbReference type="EMBL" id="JASPKZ010000813">
    <property type="protein sequence ID" value="KAJ9599403.1"/>
    <property type="molecule type" value="Genomic_DNA"/>
</dbReference>
<protein>
    <submittedName>
        <fullName evidence="2">Uncharacterized protein</fullName>
    </submittedName>
</protein>
<dbReference type="AlphaFoldDB" id="A0AAD8AHR8"/>
<feature type="signal peptide" evidence="1">
    <location>
        <begin position="1"/>
        <end position="25"/>
    </location>
</feature>
<evidence type="ECO:0000313" key="3">
    <source>
        <dbReference type="Proteomes" id="UP001233999"/>
    </source>
</evidence>
<keyword evidence="1" id="KW-0732">Signal</keyword>
<reference evidence="2" key="1">
    <citation type="journal article" date="2023" name="IScience">
        <title>Live-bearing cockroach genome reveals convergent evolutionary mechanisms linked to viviparity in insects and beyond.</title>
        <authorList>
            <person name="Fouks B."/>
            <person name="Harrison M.C."/>
            <person name="Mikhailova A.A."/>
            <person name="Marchal E."/>
            <person name="English S."/>
            <person name="Carruthers M."/>
            <person name="Jennings E.C."/>
            <person name="Chiamaka E.L."/>
            <person name="Frigard R.A."/>
            <person name="Pippel M."/>
            <person name="Attardo G.M."/>
            <person name="Benoit J.B."/>
            <person name="Bornberg-Bauer E."/>
            <person name="Tobe S.S."/>
        </authorList>
    </citation>
    <scope>NUCLEOTIDE SEQUENCE</scope>
    <source>
        <strain evidence="2">Stay&amp;Tobe</strain>
    </source>
</reference>
<feature type="non-terminal residue" evidence="2">
    <location>
        <position position="1"/>
    </location>
</feature>
<keyword evidence="3" id="KW-1185">Reference proteome</keyword>
<sequence length="54" mass="5980">CRLYPIVCLACLLVFRISIVCVCSSSRSPEWKKLQNVGLYTPIERAGSSGSVFE</sequence>
<comment type="caution">
    <text evidence="2">The sequence shown here is derived from an EMBL/GenBank/DDBJ whole genome shotgun (WGS) entry which is preliminary data.</text>
</comment>
<proteinExistence type="predicted"/>